<dbReference type="Pfam" id="PF19779">
    <property type="entry name" value="DUF6264"/>
    <property type="match status" value="1"/>
</dbReference>
<sequence length="229" mass="25089">MDQNTQSTPPRPDIPSPSQPQPQAQQRPPVPTPPAEQAPADWGRIGGGLLTFIVLQAIQTFALLSDFPSALEDALESVMTSGLGVFGLAQAASEWIALATLVAYAVVIIVAMVQLVQRHPSFLRNFQIAGIIAIVGNLAVFLIMEGVHVYYSTHVGMLGSDSSYGYSYSWQAGSHWTLVILALMWTIFWTLYFARSVRMRHYMSPDNPYTTANGLPYVERALFGKGMRG</sequence>
<keyword evidence="2" id="KW-1133">Transmembrane helix</keyword>
<feature type="compositionally biased region" description="Pro residues" evidence="1">
    <location>
        <begin position="9"/>
        <end position="20"/>
    </location>
</feature>
<protein>
    <submittedName>
        <fullName evidence="3">Uncharacterized protein</fullName>
    </submittedName>
</protein>
<dbReference type="Proteomes" id="UP001194273">
    <property type="component" value="Unassembled WGS sequence"/>
</dbReference>
<feature type="transmembrane region" description="Helical" evidence="2">
    <location>
        <begin position="173"/>
        <end position="194"/>
    </location>
</feature>
<evidence type="ECO:0000256" key="2">
    <source>
        <dbReference type="SAM" id="Phobius"/>
    </source>
</evidence>
<name>A0ABR9QQI4_9ACTN</name>
<evidence type="ECO:0000313" key="4">
    <source>
        <dbReference type="Proteomes" id="UP001194273"/>
    </source>
</evidence>
<keyword evidence="2" id="KW-0472">Membrane</keyword>
<organism evidence="3 4">
    <name type="scientific">Thermophilibacter gallinarum</name>
    <dbReference type="NCBI Taxonomy" id="2779357"/>
    <lineage>
        <taxon>Bacteria</taxon>
        <taxon>Bacillati</taxon>
        <taxon>Actinomycetota</taxon>
        <taxon>Coriobacteriia</taxon>
        <taxon>Coriobacteriales</taxon>
        <taxon>Atopobiaceae</taxon>
        <taxon>Thermophilibacter</taxon>
    </lineage>
</organism>
<comment type="caution">
    <text evidence="3">The sequence shown here is derived from an EMBL/GenBank/DDBJ whole genome shotgun (WGS) entry which is preliminary data.</text>
</comment>
<accession>A0ABR9QQI4</accession>
<dbReference type="EMBL" id="JADCJZ010000001">
    <property type="protein sequence ID" value="MBE5023334.1"/>
    <property type="molecule type" value="Genomic_DNA"/>
</dbReference>
<feature type="region of interest" description="Disordered" evidence="1">
    <location>
        <begin position="1"/>
        <end position="38"/>
    </location>
</feature>
<keyword evidence="4" id="KW-1185">Reference proteome</keyword>
<dbReference type="RefSeq" id="WP_193528795.1">
    <property type="nucleotide sequence ID" value="NZ_JADCJZ010000001.1"/>
</dbReference>
<reference evidence="3 4" key="1">
    <citation type="submission" date="2020-10" db="EMBL/GenBank/DDBJ databases">
        <title>ChiBAC.</title>
        <authorList>
            <person name="Zenner C."/>
            <person name="Hitch T.C.A."/>
            <person name="Clavel T."/>
        </authorList>
    </citation>
    <scope>NUCLEOTIDE SEQUENCE [LARGE SCALE GENOMIC DNA]</scope>
    <source>
        <strain evidence="3 4">DSM 107455</strain>
    </source>
</reference>
<keyword evidence="2" id="KW-0812">Transmembrane</keyword>
<dbReference type="InterPro" id="IPR046231">
    <property type="entry name" value="DUF6264"/>
</dbReference>
<feature type="transmembrane region" description="Helical" evidence="2">
    <location>
        <begin position="128"/>
        <end position="153"/>
    </location>
</feature>
<evidence type="ECO:0000313" key="3">
    <source>
        <dbReference type="EMBL" id="MBE5023334.1"/>
    </source>
</evidence>
<evidence type="ECO:0000256" key="1">
    <source>
        <dbReference type="SAM" id="MobiDB-lite"/>
    </source>
</evidence>
<feature type="transmembrane region" description="Helical" evidence="2">
    <location>
        <begin position="95"/>
        <end position="116"/>
    </location>
</feature>
<gene>
    <name evidence="3" type="ORF">INF26_00460</name>
</gene>
<proteinExistence type="predicted"/>